<evidence type="ECO:0000256" key="1">
    <source>
        <dbReference type="SAM" id="MobiDB-lite"/>
    </source>
</evidence>
<proteinExistence type="predicted"/>
<dbReference type="AlphaFoldDB" id="A0A9N8F1M2"/>
<dbReference type="Gene3D" id="3.40.50.300">
    <property type="entry name" value="P-loop containing nucleotide triphosphate hydrolases"/>
    <property type="match status" value="1"/>
</dbReference>
<evidence type="ECO:0000313" key="4">
    <source>
        <dbReference type="Proteomes" id="UP001153069"/>
    </source>
</evidence>
<dbReference type="PANTHER" id="PTHR43642">
    <property type="entry name" value="HYBRID SIGNAL TRANSDUCTION HISTIDINE KINASE G"/>
    <property type="match status" value="1"/>
</dbReference>
<dbReference type="PANTHER" id="PTHR43642:SF1">
    <property type="entry name" value="HYBRID SIGNAL TRANSDUCTION HISTIDINE KINASE G"/>
    <property type="match status" value="1"/>
</dbReference>
<feature type="compositionally biased region" description="Low complexity" evidence="1">
    <location>
        <begin position="55"/>
        <end position="75"/>
    </location>
</feature>
<dbReference type="InterPro" id="IPR053159">
    <property type="entry name" value="Hybrid_Histidine_Kinase"/>
</dbReference>
<dbReference type="InterPro" id="IPR041664">
    <property type="entry name" value="AAA_16"/>
</dbReference>
<dbReference type="SUPFAM" id="SSF52540">
    <property type="entry name" value="P-loop containing nucleoside triphosphate hydrolases"/>
    <property type="match status" value="1"/>
</dbReference>
<dbReference type="OrthoDB" id="546632at2759"/>
<name>A0A9N8F1M2_9STRA</name>
<feature type="region of interest" description="Disordered" evidence="1">
    <location>
        <begin position="21"/>
        <end position="75"/>
    </location>
</feature>
<feature type="domain" description="Orc1-like AAA ATPase" evidence="2">
    <location>
        <begin position="121"/>
        <end position="328"/>
    </location>
</feature>
<protein>
    <submittedName>
        <fullName evidence="3">Transcriptional regulator</fullName>
    </submittedName>
</protein>
<evidence type="ECO:0000259" key="2">
    <source>
        <dbReference type="Pfam" id="PF13191"/>
    </source>
</evidence>
<reference evidence="3" key="1">
    <citation type="submission" date="2020-06" db="EMBL/GenBank/DDBJ databases">
        <authorList>
            <consortium name="Plant Systems Biology data submission"/>
        </authorList>
    </citation>
    <scope>NUCLEOTIDE SEQUENCE</scope>
    <source>
        <strain evidence="3">D6</strain>
    </source>
</reference>
<gene>
    <name evidence="3" type="ORF">SEMRO_3177_G344800.1</name>
</gene>
<dbReference type="Pfam" id="PF13191">
    <property type="entry name" value="AAA_16"/>
    <property type="match status" value="1"/>
</dbReference>
<dbReference type="Proteomes" id="UP001153069">
    <property type="component" value="Unassembled WGS sequence"/>
</dbReference>
<dbReference type="InterPro" id="IPR027417">
    <property type="entry name" value="P-loop_NTPase"/>
</dbReference>
<evidence type="ECO:0000313" key="3">
    <source>
        <dbReference type="EMBL" id="CAB9531002.1"/>
    </source>
</evidence>
<accession>A0A9N8F1M2</accession>
<dbReference type="EMBL" id="CAICTM010003175">
    <property type="protein sequence ID" value="CAB9531002.1"/>
    <property type="molecule type" value="Genomic_DNA"/>
</dbReference>
<organism evidence="3 4">
    <name type="scientific">Seminavis robusta</name>
    <dbReference type="NCBI Taxonomy" id="568900"/>
    <lineage>
        <taxon>Eukaryota</taxon>
        <taxon>Sar</taxon>
        <taxon>Stramenopiles</taxon>
        <taxon>Ochrophyta</taxon>
        <taxon>Bacillariophyta</taxon>
        <taxon>Bacillariophyceae</taxon>
        <taxon>Bacillariophycidae</taxon>
        <taxon>Naviculales</taxon>
        <taxon>Naviculaceae</taxon>
        <taxon>Seminavis</taxon>
    </lineage>
</organism>
<keyword evidence="4" id="KW-1185">Reference proteome</keyword>
<comment type="caution">
    <text evidence="3">The sequence shown here is derived from an EMBL/GenBank/DDBJ whole genome shotgun (WGS) entry which is preliminary data.</text>
</comment>
<feature type="compositionally biased region" description="Polar residues" evidence="1">
    <location>
        <begin position="45"/>
        <end position="54"/>
    </location>
</feature>
<sequence length="1135" mass="127385">MDGGSTVVPPSILSCNAAQSISHEMKSSKSSVQQKRREDDRTAMVATSQNDGLLSTTFPETSSSFTTPSSSSSLDWRIDSKSSELYDSSFNLQPSNAKRKLLKRRLSDLTIGKLNVTKIAVVGREDEVQVLKNCFVRMTTSSTACSTTRKRKELIFIKGYSGVGKSTLAKTIEKDVVAASGIYVEGKFDLYRTHEPYSAITQAFGRICRALVHNRPPQVMQRIGDALSQVLGDEVQSLIYLVPELQDIVPIVTSKALDVDDAEALFGAGQEKWKYLFRVLTRVLTAQFSSSSSVMVLVLDDLQWADHKSLEVIDYLISDHQNQNALAIVGCFRSFEVDQDHMLAKSIHGLKAKQEAGGFVITTIELQSLQVNDTNRMVMSILDTDDPEKTRGLAQVCFKRTHGNPFFLIEFIKNLERQEFITFNLGLLKWTWDVDKIDNATMATDNVVDLLQERMRKLPSNLQLLLQYASCLGASFKASTLRLIWDPKGRRVQESKDEADCNTGNIAYMLDSLVKGNFIESCGIQEYRWVHDKVQEAAGSLGNVVTASFRLKVGIELYNLLSAKELDERLFDVADLINQGDAKPHPELAEINLRASDKARNISAFQSAAIYAVNGIRLLPKGELWTTHRTQALRLYTVGAELNLALGNAEEAEAYSNEVLKREDCSVLEKLPLKLAMAHKLSSIDLKYDEMITYCLGALKELGCNLRWKLVPKLVQTVFVMKRTLEAAKKAPDNIRDEVGIMTDPTQLAIVHLLRRVQYASYQIADVLFVSIALCEIVNMTLKHGISYASGPGFACLAGAAVCVFNDLEAADLIGTKALAVQQAVGKTNEADTLHNSYMFSLSWRRPFHTCLDGFAKGYTVGMRRGETEFASWALVSHQVWVPYVMGKPLPSILECCPGVRRQLDELQQHDQETLCRIYWQLIANLTLPSAHAKQLEGAVFSKQEFTSTLPLRIGAVHHAEGELLLFYGDYETLAKRAIRLGDVYEKLIPANLVIIPETFHRCVALYAMARRTRQKKYITHANRVRKKIENWRQQGNPNVEHYCIFLNAEQAAVRKRYDCAEDLFKKAIAMAGRTGHLHHAGLFNERYADFLLHSRSDKEEARYRLKESIRQYEAWGARGVVHNLEKIYCEILAS</sequence>